<dbReference type="InterPro" id="IPR010290">
    <property type="entry name" value="TM_effector"/>
</dbReference>
<keyword evidence="6 7" id="KW-0472">Membrane</keyword>
<dbReference type="EMBL" id="CP060789">
    <property type="protein sequence ID" value="QNP55174.1"/>
    <property type="molecule type" value="Genomic_DNA"/>
</dbReference>
<keyword evidence="5 7" id="KW-1133">Transmembrane helix</keyword>
<dbReference type="GO" id="GO:0005886">
    <property type="term" value="C:plasma membrane"/>
    <property type="evidence" value="ECO:0007669"/>
    <property type="project" value="UniProtKB-SubCell"/>
</dbReference>
<feature type="transmembrane region" description="Helical" evidence="7">
    <location>
        <begin position="380"/>
        <end position="400"/>
    </location>
</feature>
<evidence type="ECO:0000256" key="3">
    <source>
        <dbReference type="ARBA" id="ARBA00022475"/>
    </source>
</evidence>
<reference evidence="9 10" key="1">
    <citation type="submission" date="2020-08" db="EMBL/GenBank/DDBJ databases">
        <title>Genome sequence of Tessaracoccus defluvii JCM 17540T.</title>
        <authorList>
            <person name="Hyun D.-W."/>
            <person name="Bae J.-W."/>
        </authorList>
    </citation>
    <scope>NUCLEOTIDE SEQUENCE [LARGE SCALE GENOMIC DNA]</scope>
    <source>
        <strain evidence="9 10">JCM 17540</strain>
    </source>
</reference>
<feature type="transmembrane region" description="Helical" evidence="7">
    <location>
        <begin position="16"/>
        <end position="33"/>
    </location>
</feature>
<feature type="transmembrane region" description="Helical" evidence="7">
    <location>
        <begin position="84"/>
        <end position="103"/>
    </location>
</feature>
<evidence type="ECO:0000256" key="1">
    <source>
        <dbReference type="ARBA" id="ARBA00004651"/>
    </source>
</evidence>
<dbReference type="PROSITE" id="PS50850">
    <property type="entry name" value="MFS"/>
    <property type="match status" value="1"/>
</dbReference>
<dbReference type="CDD" id="cd06173">
    <property type="entry name" value="MFS_MefA_like"/>
    <property type="match status" value="1"/>
</dbReference>
<dbReference type="PANTHER" id="PTHR23513:SF11">
    <property type="entry name" value="STAPHYLOFERRIN A TRANSPORTER"/>
    <property type="match status" value="1"/>
</dbReference>
<evidence type="ECO:0000256" key="6">
    <source>
        <dbReference type="ARBA" id="ARBA00023136"/>
    </source>
</evidence>
<comment type="subcellular location">
    <subcellularLocation>
        <location evidence="1">Cell membrane</location>
        <topology evidence="1">Multi-pass membrane protein</topology>
    </subcellularLocation>
</comment>
<evidence type="ECO:0000313" key="10">
    <source>
        <dbReference type="Proteomes" id="UP000516117"/>
    </source>
</evidence>
<dbReference type="GO" id="GO:0022857">
    <property type="term" value="F:transmembrane transporter activity"/>
    <property type="evidence" value="ECO:0007669"/>
    <property type="project" value="InterPro"/>
</dbReference>
<dbReference type="KEGG" id="tdf:H9L22_13085"/>
<evidence type="ECO:0000259" key="8">
    <source>
        <dbReference type="PROSITE" id="PS50850"/>
    </source>
</evidence>
<evidence type="ECO:0000313" key="9">
    <source>
        <dbReference type="EMBL" id="QNP55174.1"/>
    </source>
</evidence>
<dbReference type="AlphaFoldDB" id="A0A7H0H3Q8"/>
<evidence type="ECO:0000256" key="2">
    <source>
        <dbReference type="ARBA" id="ARBA00022448"/>
    </source>
</evidence>
<gene>
    <name evidence="9" type="ORF">H9L22_13085</name>
</gene>
<feature type="transmembrane region" description="Helical" evidence="7">
    <location>
        <begin position="314"/>
        <end position="336"/>
    </location>
</feature>
<dbReference type="InterPro" id="IPR036259">
    <property type="entry name" value="MFS_trans_sf"/>
</dbReference>
<keyword evidence="3" id="KW-1003">Cell membrane</keyword>
<evidence type="ECO:0000256" key="5">
    <source>
        <dbReference type="ARBA" id="ARBA00022989"/>
    </source>
</evidence>
<proteinExistence type="predicted"/>
<dbReference type="Gene3D" id="1.20.1250.20">
    <property type="entry name" value="MFS general substrate transporter like domains"/>
    <property type="match status" value="1"/>
</dbReference>
<keyword evidence="10" id="KW-1185">Reference proteome</keyword>
<dbReference type="Pfam" id="PF05977">
    <property type="entry name" value="MFS_3"/>
    <property type="match status" value="1"/>
</dbReference>
<feature type="transmembrane region" description="Helical" evidence="7">
    <location>
        <begin position="288"/>
        <end position="308"/>
    </location>
</feature>
<feature type="transmembrane region" description="Helical" evidence="7">
    <location>
        <begin position="262"/>
        <end position="281"/>
    </location>
</feature>
<name>A0A7H0H3Q8_9ACTN</name>
<dbReference type="RefSeq" id="WP_187720310.1">
    <property type="nucleotide sequence ID" value="NZ_BAABBL010000007.1"/>
</dbReference>
<sequence length="426" mass="45733">MFSRPIRTFASLSIRNYRYFFIGALISNLGTWIQRIGQDWLVLTKLTDNSSTALGIVTALQFLAIPLLSPYAGAIIDRYSKRTMLIITQVALMITGIGLWALVATDLVQLWHVYVFALITGAISAFDNPARAAFVTEIVPQDYITNAVGLNSTSFNGARLIGPGLAGLLVAAFDVGPTLLINALSFLGMIIAVLLMHTDEMHPAKRTGTRGGAMDGLRYLAHRPDLIVVLIIVFVMGTFGMNFQIFNATMSTVEFQVGSAEFGLLGTIMAVGTLAGSLLAASRTKPTLRTLLLSTGAFAVSTLALAFAPNYTVYAILLIPAGFFALTALTTANASVQLGTAPEFRGRVMAVYMAIFMGGTPLGSPLIGWVGQVLGPRASVLVAALTTGICAAAVLIYYMTRKGLRMRIDRHPMRIRTWMEQPAKAA</sequence>
<feature type="domain" description="Major facilitator superfamily (MFS) profile" evidence="8">
    <location>
        <begin position="16"/>
        <end position="402"/>
    </location>
</feature>
<feature type="transmembrane region" description="Helical" evidence="7">
    <location>
        <begin position="53"/>
        <end position="72"/>
    </location>
</feature>
<keyword evidence="4 7" id="KW-0812">Transmembrane</keyword>
<dbReference type="SUPFAM" id="SSF103473">
    <property type="entry name" value="MFS general substrate transporter"/>
    <property type="match status" value="1"/>
</dbReference>
<dbReference type="Proteomes" id="UP000516117">
    <property type="component" value="Chromosome"/>
</dbReference>
<dbReference type="PANTHER" id="PTHR23513">
    <property type="entry name" value="INTEGRAL MEMBRANE EFFLUX PROTEIN-RELATED"/>
    <property type="match status" value="1"/>
</dbReference>
<protein>
    <submittedName>
        <fullName evidence="9">MFS transporter</fullName>
    </submittedName>
</protein>
<accession>A0A7H0H3Q8</accession>
<feature type="transmembrane region" description="Helical" evidence="7">
    <location>
        <begin position="348"/>
        <end position="368"/>
    </location>
</feature>
<organism evidence="9 10">
    <name type="scientific">Tessaracoccus defluvii</name>
    <dbReference type="NCBI Taxonomy" id="1285901"/>
    <lineage>
        <taxon>Bacteria</taxon>
        <taxon>Bacillati</taxon>
        <taxon>Actinomycetota</taxon>
        <taxon>Actinomycetes</taxon>
        <taxon>Propionibacteriales</taxon>
        <taxon>Propionibacteriaceae</taxon>
        <taxon>Tessaracoccus</taxon>
    </lineage>
</organism>
<evidence type="ECO:0000256" key="4">
    <source>
        <dbReference type="ARBA" id="ARBA00022692"/>
    </source>
</evidence>
<dbReference type="InterPro" id="IPR020846">
    <property type="entry name" value="MFS_dom"/>
</dbReference>
<keyword evidence="2" id="KW-0813">Transport</keyword>
<evidence type="ECO:0000256" key="7">
    <source>
        <dbReference type="SAM" id="Phobius"/>
    </source>
</evidence>
<feature type="transmembrane region" description="Helical" evidence="7">
    <location>
        <begin position="179"/>
        <end position="196"/>
    </location>
</feature>
<feature type="transmembrane region" description="Helical" evidence="7">
    <location>
        <begin position="226"/>
        <end position="250"/>
    </location>
</feature>